<dbReference type="Proteomes" id="UP000284476">
    <property type="component" value="Unassembled WGS sequence"/>
</dbReference>
<name>A0A443JV74_9RHOB</name>
<sequence length="337" mass="35965">MTALPQYERLEALGLWRETAEAQRREVIVSFGDATLVIFDGRAERPLAHWSLAALVRHNPGRRPAVFAPSEEPGEDLEIEDEAMIAAIEKVQAALEAAQPHPGRLRGWLTGAAVVGALVLGAVWLPSALVEQAARIAPAATRAEIGRAILADMTRQTGSPCHSTGGDEALVALTDRLPGTAQIVIVPRGRESGIVLPGNIVVLGREAVTGRETPEVIAGMVIATELAERGRNPMRPFLDWAGLGTSLRLLAGAQLPEDVVKGYGKVLMQDTPQRPDDESLLRAFAAAGVSSTPYAYALDPTGESVLPLIEGDPFLGRSSPRPVLDEARWIALQDICN</sequence>
<dbReference type="RefSeq" id="WP_128207187.1">
    <property type="nucleotide sequence ID" value="NZ_JBHRSO010000057.1"/>
</dbReference>
<protein>
    <submittedName>
        <fullName evidence="1">Uncharacterized protein</fullName>
    </submittedName>
</protein>
<proteinExistence type="predicted"/>
<evidence type="ECO:0000313" key="2">
    <source>
        <dbReference type="Proteomes" id="UP000284476"/>
    </source>
</evidence>
<comment type="caution">
    <text evidence="1">The sequence shown here is derived from an EMBL/GenBank/DDBJ whole genome shotgun (WGS) entry which is preliminary data.</text>
</comment>
<dbReference type="EMBL" id="SAUZ01000001">
    <property type="protein sequence ID" value="RWR24407.1"/>
    <property type="molecule type" value="Genomic_DNA"/>
</dbReference>
<evidence type="ECO:0000313" key="1">
    <source>
        <dbReference type="EMBL" id="RWR24407.1"/>
    </source>
</evidence>
<gene>
    <name evidence="1" type="ORF">D2T30_00365</name>
</gene>
<reference evidence="1 2" key="2">
    <citation type="submission" date="2019-01" db="EMBL/GenBank/DDBJ databases">
        <authorList>
            <person name="Li Y."/>
        </authorList>
    </citation>
    <scope>NUCLEOTIDE SEQUENCE [LARGE SCALE GENOMIC DNA]</scope>
    <source>
        <strain evidence="1 2">SK2B-1</strain>
    </source>
</reference>
<reference evidence="1 2" key="1">
    <citation type="submission" date="2019-01" db="EMBL/GenBank/DDBJ databases">
        <title>Sinorhodobacter populi sp. nov. isolated from the symptomatic bark tissue of Populus euramericana canker.</title>
        <authorList>
            <person name="Xu G."/>
        </authorList>
    </citation>
    <scope>NUCLEOTIDE SEQUENCE [LARGE SCALE GENOMIC DNA]</scope>
    <source>
        <strain evidence="1 2">SK2B-1</strain>
    </source>
</reference>
<dbReference type="AlphaFoldDB" id="A0A443JV74"/>
<accession>A0A443JV74</accession>
<organism evidence="1 2">
    <name type="scientific">Paenirhodobacter populi</name>
    <dbReference type="NCBI Taxonomy" id="2306993"/>
    <lineage>
        <taxon>Bacteria</taxon>
        <taxon>Pseudomonadati</taxon>
        <taxon>Pseudomonadota</taxon>
        <taxon>Alphaproteobacteria</taxon>
        <taxon>Rhodobacterales</taxon>
        <taxon>Rhodobacter group</taxon>
        <taxon>Paenirhodobacter</taxon>
    </lineage>
</organism>